<name>A0A842HXQ7_9SPHN</name>
<comment type="caution">
    <text evidence="2">The sequence shown here is derived from an EMBL/GenBank/DDBJ whole genome shotgun (WGS) entry which is preliminary data.</text>
</comment>
<evidence type="ECO:0000256" key="1">
    <source>
        <dbReference type="ARBA" id="ARBA00001954"/>
    </source>
</evidence>
<dbReference type="RefSeq" id="WP_185802253.1">
    <property type="nucleotide sequence ID" value="NZ_JACJVJ010000003.1"/>
</dbReference>
<dbReference type="Proteomes" id="UP000564378">
    <property type="component" value="Unassembled WGS sequence"/>
</dbReference>
<dbReference type="Pfam" id="PF05721">
    <property type="entry name" value="PhyH"/>
    <property type="match status" value="1"/>
</dbReference>
<dbReference type="GO" id="GO:0005506">
    <property type="term" value="F:iron ion binding"/>
    <property type="evidence" value="ECO:0007669"/>
    <property type="project" value="UniProtKB-ARBA"/>
</dbReference>
<gene>
    <name evidence="2" type="ORF">H6P80_15090</name>
</gene>
<evidence type="ECO:0000313" key="3">
    <source>
        <dbReference type="Proteomes" id="UP000564378"/>
    </source>
</evidence>
<dbReference type="GO" id="GO:0016706">
    <property type="term" value="F:2-oxoglutarate-dependent dioxygenase activity"/>
    <property type="evidence" value="ECO:0007669"/>
    <property type="project" value="UniProtKB-ARBA"/>
</dbReference>
<reference evidence="2 3" key="1">
    <citation type="submission" date="2020-08" db="EMBL/GenBank/DDBJ databases">
        <title>Draft genome sequence of Parasphingopyxis sp. GrpM-11.</title>
        <authorList>
            <person name="Oh J."/>
            <person name="Roh D.-H."/>
        </authorList>
    </citation>
    <scope>NUCLEOTIDE SEQUENCE [LARGE SCALE GENOMIC DNA]</scope>
    <source>
        <strain evidence="2 3">GrpM-11</strain>
    </source>
</reference>
<evidence type="ECO:0000313" key="2">
    <source>
        <dbReference type="EMBL" id="MBC2778948.1"/>
    </source>
</evidence>
<keyword evidence="2" id="KW-0560">Oxidoreductase</keyword>
<dbReference type="PANTHER" id="PTHR20883:SF48">
    <property type="entry name" value="ECTOINE DIOXYGENASE"/>
    <property type="match status" value="1"/>
</dbReference>
<organism evidence="2 3">
    <name type="scientific">Parasphingopyxis marina</name>
    <dbReference type="NCBI Taxonomy" id="2761622"/>
    <lineage>
        <taxon>Bacteria</taxon>
        <taxon>Pseudomonadati</taxon>
        <taxon>Pseudomonadota</taxon>
        <taxon>Alphaproteobacteria</taxon>
        <taxon>Sphingomonadales</taxon>
        <taxon>Sphingomonadaceae</taxon>
        <taxon>Parasphingopyxis</taxon>
    </lineage>
</organism>
<dbReference type="SUPFAM" id="SSF51197">
    <property type="entry name" value="Clavaminate synthase-like"/>
    <property type="match status" value="1"/>
</dbReference>
<dbReference type="AlphaFoldDB" id="A0A842HXQ7"/>
<sequence length="298" mass="32723">MEIGNWSSMAGMDDVYRQVRGRGLETNIAELETFGFTVIPREKTGAPAGFAEQLLDKLQAIIADEDALTVELNKHEDTKPAAGRQLFHLLARDQLFIDAMMNPVVRLMASYTMGLSYRLAGLVAFLKDGPARPTAMHSDSVGVPPPLPAYSTVCNVSWILTDYTVENGTLGFVPGSHRYRRHPTQAEQPQFAGGALPDDTVAPLIAPPGSLAVFTGNTWHCTFPKKNDVLRAHIATSFARNFVYPPESFDDLPDEIVAGQGPDFARIIGRQDWQGYRSEGPKLENMALVHGTYQSQYG</sequence>
<accession>A0A842HXQ7</accession>
<proteinExistence type="predicted"/>
<dbReference type="PANTHER" id="PTHR20883">
    <property type="entry name" value="PHYTANOYL-COA DIOXYGENASE DOMAIN CONTAINING 1"/>
    <property type="match status" value="1"/>
</dbReference>
<keyword evidence="3" id="KW-1185">Reference proteome</keyword>
<dbReference type="EMBL" id="JACJVJ010000003">
    <property type="protein sequence ID" value="MBC2778948.1"/>
    <property type="molecule type" value="Genomic_DNA"/>
</dbReference>
<keyword evidence="2" id="KW-0223">Dioxygenase</keyword>
<dbReference type="InterPro" id="IPR008775">
    <property type="entry name" value="Phytyl_CoA_dOase-like"/>
</dbReference>
<comment type="cofactor">
    <cofactor evidence="1">
        <name>Fe(2+)</name>
        <dbReference type="ChEBI" id="CHEBI:29033"/>
    </cofactor>
</comment>
<protein>
    <submittedName>
        <fullName evidence="2">Phytanoyl-CoA dioxygenase family protein</fullName>
    </submittedName>
</protein>
<dbReference type="Gene3D" id="2.60.120.620">
    <property type="entry name" value="q2cbj1_9rhob like domain"/>
    <property type="match status" value="1"/>
</dbReference>